<dbReference type="OrthoDB" id="277577at2"/>
<feature type="signal peptide" evidence="1">
    <location>
        <begin position="1"/>
        <end position="34"/>
    </location>
</feature>
<dbReference type="AlphaFoldDB" id="A0A2P7QH00"/>
<evidence type="ECO:0000313" key="3">
    <source>
        <dbReference type="Proteomes" id="UP000241167"/>
    </source>
</evidence>
<organism evidence="2 3">
    <name type="scientific">Allosphingosinicella deserti</name>
    <dbReference type="NCBI Taxonomy" id="2116704"/>
    <lineage>
        <taxon>Bacteria</taxon>
        <taxon>Pseudomonadati</taxon>
        <taxon>Pseudomonadota</taxon>
        <taxon>Alphaproteobacteria</taxon>
        <taxon>Sphingomonadales</taxon>
        <taxon>Sphingomonadaceae</taxon>
        <taxon>Allosphingosinicella</taxon>
    </lineage>
</organism>
<dbReference type="Pfam" id="PF13689">
    <property type="entry name" value="DUF4154"/>
    <property type="match status" value="1"/>
</dbReference>
<reference evidence="2 3" key="1">
    <citation type="submission" date="2018-03" db="EMBL/GenBank/DDBJ databases">
        <title>The draft genome of Sphingosinicella sp. GL-C-18.</title>
        <authorList>
            <person name="Liu L."/>
            <person name="Li L."/>
            <person name="Liang L."/>
            <person name="Zhang X."/>
            <person name="Wang T."/>
        </authorList>
    </citation>
    <scope>NUCLEOTIDE SEQUENCE [LARGE SCALE GENOMIC DNA]</scope>
    <source>
        <strain evidence="2 3">GL-C-18</strain>
    </source>
</reference>
<proteinExistence type="predicted"/>
<dbReference type="EMBL" id="PXYI01000009">
    <property type="protein sequence ID" value="PSJ37242.1"/>
    <property type="molecule type" value="Genomic_DNA"/>
</dbReference>
<keyword evidence="3" id="KW-1185">Reference proteome</keyword>
<dbReference type="Proteomes" id="UP000241167">
    <property type="component" value="Unassembled WGS sequence"/>
</dbReference>
<dbReference type="InterPro" id="IPR025293">
    <property type="entry name" value="YfiR/HmsC-like"/>
</dbReference>
<evidence type="ECO:0000313" key="2">
    <source>
        <dbReference type="EMBL" id="PSJ37242.1"/>
    </source>
</evidence>
<gene>
    <name evidence="2" type="ORF">C7I55_22180</name>
</gene>
<comment type="caution">
    <text evidence="2">The sequence shown here is derived from an EMBL/GenBank/DDBJ whole genome shotgun (WGS) entry which is preliminary data.</text>
</comment>
<keyword evidence="1" id="KW-0732">Signal</keyword>
<protein>
    <submittedName>
        <fullName evidence="2">DUF4154 domain-containing protein</fullName>
    </submittedName>
</protein>
<name>A0A2P7QH00_9SPHN</name>
<feature type="chain" id="PRO_5015150067" evidence="1">
    <location>
        <begin position="35"/>
        <end position="187"/>
    </location>
</feature>
<dbReference type="RefSeq" id="WP_106515231.1">
    <property type="nucleotide sequence ID" value="NZ_PXYI01000009.1"/>
</dbReference>
<sequence length="187" mass="19374">MLAWQSFPARSPGLRRLRLAAAALLCALPGAAPAQPSDLAVKAAFLTKFPAYVTWPASAQPGADAPFALCVIGGDPFGPRLDAAARGQQVDGHAVQVRRLGNAAAASDCQIAFVQAVTPAATSAVLDALADKPILTVTDRGAAQGMVHFEIAEGRVRFRIDEAAARKSGLEINSRLLAIALSVKRGP</sequence>
<accession>A0A2P7QH00</accession>
<evidence type="ECO:0000256" key="1">
    <source>
        <dbReference type="SAM" id="SignalP"/>
    </source>
</evidence>